<name>A0A0V0IRU8_SOLCH</name>
<reference evidence="1" key="1">
    <citation type="submission" date="2015-12" db="EMBL/GenBank/DDBJ databases">
        <title>Gene expression during late stages of embryo sac development: a critical building block for successful pollen-pistil interactions.</title>
        <authorList>
            <person name="Liu Y."/>
            <person name="Joly V."/>
            <person name="Sabar M."/>
            <person name="Matton D.P."/>
        </authorList>
    </citation>
    <scope>NUCLEOTIDE SEQUENCE</scope>
</reference>
<organism evidence="1">
    <name type="scientific">Solanum chacoense</name>
    <name type="common">Chaco potato</name>
    <dbReference type="NCBI Taxonomy" id="4108"/>
    <lineage>
        <taxon>Eukaryota</taxon>
        <taxon>Viridiplantae</taxon>
        <taxon>Streptophyta</taxon>
        <taxon>Embryophyta</taxon>
        <taxon>Tracheophyta</taxon>
        <taxon>Spermatophyta</taxon>
        <taxon>Magnoliopsida</taxon>
        <taxon>eudicotyledons</taxon>
        <taxon>Gunneridae</taxon>
        <taxon>Pentapetalae</taxon>
        <taxon>asterids</taxon>
        <taxon>lamiids</taxon>
        <taxon>Solanales</taxon>
        <taxon>Solanaceae</taxon>
        <taxon>Solanoideae</taxon>
        <taxon>Solaneae</taxon>
        <taxon>Solanum</taxon>
    </lineage>
</organism>
<dbReference type="EMBL" id="GEDG01003798">
    <property type="protein sequence ID" value="JAP34612.1"/>
    <property type="molecule type" value="Transcribed_RNA"/>
</dbReference>
<accession>A0A0V0IRU8</accession>
<dbReference type="EMBL" id="GEDG01003742">
    <property type="protein sequence ID" value="JAP34668.1"/>
    <property type="molecule type" value="Transcribed_RNA"/>
</dbReference>
<sequence>MPQNIAAGTISQTFLMDFSISQEHQLSYASLMLLGLTWPIPKIEITCSKYHMLQNNAKRDV</sequence>
<dbReference type="EMBL" id="GEDG01003398">
    <property type="protein sequence ID" value="JAP35003.1"/>
    <property type="molecule type" value="Transcribed_RNA"/>
</dbReference>
<dbReference type="EMBL" id="GEDG01003159">
    <property type="protein sequence ID" value="JAP35240.1"/>
    <property type="molecule type" value="Transcribed_RNA"/>
</dbReference>
<dbReference type="EMBL" id="GEDG01003313">
    <property type="protein sequence ID" value="JAP35087.1"/>
    <property type="molecule type" value="Transcribed_RNA"/>
</dbReference>
<evidence type="ECO:0000313" key="1">
    <source>
        <dbReference type="EMBL" id="JAP35240.1"/>
    </source>
</evidence>
<protein>
    <submittedName>
        <fullName evidence="1">Putative ovule protein</fullName>
    </submittedName>
</protein>
<proteinExistence type="predicted"/>
<dbReference type="AlphaFoldDB" id="A0A0V0IRU8"/>
<dbReference type="EMBL" id="GEDG01002876">
    <property type="protein sequence ID" value="JAP35522.1"/>
    <property type="molecule type" value="Transcribed_RNA"/>
</dbReference>